<name>A0A9D9HTD1_9BACT</name>
<evidence type="ECO:0000259" key="1">
    <source>
        <dbReference type="PROSITE" id="PS50093"/>
    </source>
</evidence>
<accession>A0A9D9HTD1</accession>
<feature type="domain" description="PKD" evidence="1">
    <location>
        <begin position="54"/>
        <end position="99"/>
    </location>
</feature>
<dbReference type="Proteomes" id="UP000823641">
    <property type="component" value="Unassembled WGS sequence"/>
</dbReference>
<evidence type="ECO:0000313" key="3">
    <source>
        <dbReference type="Proteomes" id="UP000823641"/>
    </source>
</evidence>
<dbReference type="PROSITE" id="PS51257">
    <property type="entry name" value="PROKAR_LIPOPROTEIN"/>
    <property type="match status" value="1"/>
</dbReference>
<organism evidence="2 3">
    <name type="scientific">Candidatus Gallipaludibacter merdavium</name>
    <dbReference type="NCBI Taxonomy" id="2840839"/>
    <lineage>
        <taxon>Bacteria</taxon>
        <taxon>Pseudomonadati</taxon>
        <taxon>Bacteroidota</taxon>
        <taxon>Bacteroidia</taxon>
        <taxon>Bacteroidales</taxon>
        <taxon>Candidatus Gallipaludibacter</taxon>
    </lineage>
</organism>
<dbReference type="AlphaFoldDB" id="A0A9D9HTD1"/>
<protein>
    <submittedName>
        <fullName evidence="2">PKD domain-containing protein</fullName>
    </submittedName>
</protein>
<dbReference type="PROSITE" id="PS50093">
    <property type="entry name" value="PKD"/>
    <property type="match status" value="1"/>
</dbReference>
<gene>
    <name evidence="2" type="ORF">IAA73_05800</name>
</gene>
<dbReference type="SUPFAM" id="SSF49299">
    <property type="entry name" value="PKD domain"/>
    <property type="match status" value="1"/>
</dbReference>
<proteinExistence type="predicted"/>
<dbReference type="InterPro" id="IPR011042">
    <property type="entry name" value="6-blade_b-propeller_TolB-like"/>
</dbReference>
<dbReference type="InterPro" id="IPR022409">
    <property type="entry name" value="PKD/Chitinase_dom"/>
</dbReference>
<dbReference type="Gene3D" id="2.120.10.30">
    <property type="entry name" value="TolB, C-terminal domain"/>
    <property type="match status" value="1"/>
</dbReference>
<comment type="caution">
    <text evidence="2">The sequence shown here is derived from an EMBL/GenBank/DDBJ whole genome shotgun (WGS) entry which is preliminary data.</text>
</comment>
<dbReference type="Gene3D" id="2.60.40.10">
    <property type="entry name" value="Immunoglobulins"/>
    <property type="match status" value="1"/>
</dbReference>
<dbReference type="InterPro" id="IPR035986">
    <property type="entry name" value="PKD_dom_sf"/>
</dbReference>
<dbReference type="CDD" id="cd00146">
    <property type="entry name" value="PKD"/>
    <property type="match status" value="1"/>
</dbReference>
<reference evidence="2" key="1">
    <citation type="submission" date="2020-10" db="EMBL/GenBank/DDBJ databases">
        <authorList>
            <person name="Gilroy R."/>
        </authorList>
    </citation>
    <scope>NUCLEOTIDE SEQUENCE</scope>
    <source>
        <strain evidence="2">G3-3990</strain>
    </source>
</reference>
<dbReference type="Pfam" id="PF18911">
    <property type="entry name" value="PKD_4"/>
    <property type="match status" value="1"/>
</dbReference>
<dbReference type="EMBL" id="JADIMG010000058">
    <property type="protein sequence ID" value="MBO8459831.1"/>
    <property type="molecule type" value="Genomic_DNA"/>
</dbReference>
<evidence type="ECO:0000313" key="2">
    <source>
        <dbReference type="EMBL" id="MBO8459831.1"/>
    </source>
</evidence>
<dbReference type="InterPro" id="IPR013783">
    <property type="entry name" value="Ig-like_fold"/>
</dbReference>
<sequence length="503" mass="57045">MPIRKFYFLISVLLVVAFVACKKKIVPDFTYDPEQPRAGQTITFTNTTTEGEYWNWTFGDATTSTSKNPSKIYRAPGVYSVTLRVDSNDNYIRTKEIIVYDTVPVITASVDAVKYYEPFTLSVLVYNPYYRKVTYDWTFSENAVSDQIDEEHKSDDARVNLFFNKTNTTETVLLTVTVGDSVYNLSHELYVHDVPAPSVVMVDGDGNLWRQRLYTNGLEEASKWMDTQFHHVASTAVYNDVLYVFDAGSHVSPDEWTDDMQSDGRIVAVNLTAATQENVLTTTQHPRYSFYRGMVRSNYIYWADYDDFIYKAPVSVRNKEFSWNATAQETYEYYLLQASHLGYFNKGLATGQPTGGIAIYADTYFWAKYGSGKGIYRFTSDDILGEPATDDTPAPTVGHILADYSVANFALDEINRKIYFIDNSSANAGLWVANIDGRNPRRITEDCTGGIYIDNQSDKLFFTDSEGVKSCRLMATDNNVLIEEPQYFSSVQATSIVVDPKFR</sequence>
<dbReference type="SUPFAM" id="SSF63825">
    <property type="entry name" value="YWTD domain"/>
    <property type="match status" value="2"/>
</dbReference>
<dbReference type="InterPro" id="IPR000601">
    <property type="entry name" value="PKD_dom"/>
</dbReference>
<dbReference type="SMART" id="SM00089">
    <property type="entry name" value="PKD"/>
    <property type="match status" value="1"/>
</dbReference>
<reference evidence="2" key="2">
    <citation type="journal article" date="2021" name="PeerJ">
        <title>Extensive microbial diversity within the chicken gut microbiome revealed by metagenomics and culture.</title>
        <authorList>
            <person name="Gilroy R."/>
            <person name="Ravi A."/>
            <person name="Getino M."/>
            <person name="Pursley I."/>
            <person name="Horton D.L."/>
            <person name="Alikhan N.F."/>
            <person name="Baker D."/>
            <person name="Gharbi K."/>
            <person name="Hall N."/>
            <person name="Watson M."/>
            <person name="Adriaenssens E.M."/>
            <person name="Foster-Nyarko E."/>
            <person name="Jarju S."/>
            <person name="Secka A."/>
            <person name="Antonio M."/>
            <person name="Oren A."/>
            <person name="Chaudhuri R.R."/>
            <person name="La Ragione R."/>
            <person name="Hildebrand F."/>
            <person name="Pallen M.J."/>
        </authorList>
    </citation>
    <scope>NUCLEOTIDE SEQUENCE</scope>
    <source>
        <strain evidence="2">G3-3990</strain>
    </source>
</reference>